<feature type="region of interest" description="Disordered" evidence="1">
    <location>
        <begin position="1"/>
        <end position="27"/>
    </location>
</feature>
<reference evidence="2" key="2">
    <citation type="submission" date="2022-01" db="EMBL/GenBank/DDBJ databases">
        <authorList>
            <person name="Yamashiro T."/>
            <person name="Shiraishi A."/>
            <person name="Satake H."/>
            <person name="Nakayama K."/>
        </authorList>
    </citation>
    <scope>NUCLEOTIDE SEQUENCE</scope>
</reference>
<name>A0ABQ5F6S1_9ASTR</name>
<organism evidence="2 3">
    <name type="scientific">Tanacetum coccineum</name>
    <dbReference type="NCBI Taxonomy" id="301880"/>
    <lineage>
        <taxon>Eukaryota</taxon>
        <taxon>Viridiplantae</taxon>
        <taxon>Streptophyta</taxon>
        <taxon>Embryophyta</taxon>
        <taxon>Tracheophyta</taxon>
        <taxon>Spermatophyta</taxon>
        <taxon>Magnoliopsida</taxon>
        <taxon>eudicotyledons</taxon>
        <taxon>Gunneridae</taxon>
        <taxon>Pentapetalae</taxon>
        <taxon>asterids</taxon>
        <taxon>campanulids</taxon>
        <taxon>Asterales</taxon>
        <taxon>Asteraceae</taxon>
        <taxon>Asteroideae</taxon>
        <taxon>Anthemideae</taxon>
        <taxon>Anthemidinae</taxon>
        <taxon>Tanacetum</taxon>
    </lineage>
</organism>
<sequence>MMTPIGTPAMNDNEVGNTSPQSNPQVLPSFKVYTPLATYPEEVEETIGISMEVEPLDETQIEDFGLNTCNHDIPLSSREVPSFDELKHQPIPLPNCPSLDISLGDKRDPEPPIKPHSSDSFRIKIRRSEIRGVSLGRFLDEDLAGLSRFFSNSNKTLELFLSFAFDLS</sequence>
<gene>
    <name evidence="2" type="ORF">Tco_1002503</name>
</gene>
<evidence type="ECO:0000313" key="3">
    <source>
        <dbReference type="Proteomes" id="UP001151760"/>
    </source>
</evidence>
<evidence type="ECO:0000313" key="2">
    <source>
        <dbReference type="EMBL" id="GJT58970.1"/>
    </source>
</evidence>
<reference evidence="2" key="1">
    <citation type="journal article" date="2022" name="Int. J. Mol. Sci.">
        <title>Draft Genome of Tanacetum Coccineum: Genomic Comparison of Closely Related Tanacetum-Family Plants.</title>
        <authorList>
            <person name="Yamashiro T."/>
            <person name="Shiraishi A."/>
            <person name="Nakayama K."/>
            <person name="Satake H."/>
        </authorList>
    </citation>
    <scope>NUCLEOTIDE SEQUENCE</scope>
</reference>
<evidence type="ECO:0000256" key="1">
    <source>
        <dbReference type="SAM" id="MobiDB-lite"/>
    </source>
</evidence>
<proteinExistence type="predicted"/>
<accession>A0ABQ5F6S1</accession>
<comment type="caution">
    <text evidence="2">The sequence shown here is derived from an EMBL/GenBank/DDBJ whole genome shotgun (WGS) entry which is preliminary data.</text>
</comment>
<feature type="compositionally biased region" description="Polar residues" evidence="1">
    <location>
        <begin position="14"/>
        <end position="26"/>
    </location>
</feature>
<dbReference type="Proteomes" id="UP001151760">
    <property type="component" value="Unassembled WGS sequence"/>
</dbReference>
<keyword evidence="3" id="KW-1185">Reference proteome</keyword>
<protein>
    <submittedName>
        <fullName evidence="2">Uncharacterized protein</fullName>
    </submittedName>
</protein>
<dbReference type="EMBL" id="BQNB010017066">
    <property type="protein sequence ID" value="GJT58970.1"/>
    <property type="molecule type" value="Genomic_DNA"/>
</dbReference>